<proteinExistence type="predicted"/>
<gene>
    <name evidence="2" type="ORF">FTW19_08295</name>
</gene>
<evidence type="ECO:0000313" key="2">
    <source>
        <dbReference type="EMBL" id="QEE27994.1"/>
    </source>
</evidence>
<dbReference type="Proteomes" id="UP000321820">
    <property type="component" value="Chromosome"/>
</dbReference>
<keyword evidence="3" id="KW-1185">Reference proteome</keyword>
<evidence type="ECO:0000313" key="3">
    <source>
        <dbReference type="Proteomes" id="UP000321820"/>
    </source>
</evidence>
<protein>
    <submittedName>
        <fullName evidence="2">Uncharacterized protein</fullName>
    </submittedName>
</protein>
<reference evidence="2 3" key="1">
    <citation type="submission" date="2019-08" db="EMBL/GenBank/DDBJ databases">
        <title>Complete genome sequence of Terriglobus albidus strain ORNL.</title>
        <authorList>
            <person name="Podar M."/>
        </authorList>
    </citation>
    <scope>NUCLEOTIDE SEQUENCE [LARGE SCALE GENOMIC DNA]</scope>
    <source>
        <strain evidence="2 3">ORNL</strain>
    </source>
</reference>
<accession>A0A5B9E8Q4</accession>
<dbReference type="KEGG" id="talb:FTW19_08295"/>
<name>A0A5B9E8Q4_9BACT</name>
<feature type="region of interest" description="Disordered" evidence="1">
    <location>
        <begin position="45"/>
        <end position="68"/>
    </location>
</feature>
<organism evidence="2 3">
    <name type="scientific">Terriglobus albidus</name>
    <dbReference type="NCBI Taxonomy" id="1592106"/>
    <lineage>
        <taxon>Bacteria</taxon>
        <taxon>Pseudomonadati</taxon>
        <taxon>Acidobacteriota</taxon>
        <taxon>Terriglobia</taxon>
        <taxon>Terriglobales</taxon>
        <taxon>Acidobacteriaceae</taxon>
        <taxon>Terriglobus</taxon>
    </lineage>
</organism>
<dbReference type="AlphaFoldDB" id="A0A5B9E8Q4"/>
<sequence length="129" mass="14221">MRAIPQQLAWRQASVDLLPAEAETSGFSKVIPFAVTQSGAMNFRRSTQIPDKGDNGESCLSGTARERSDPFGRELNAIDLAFWSLGWSRGHRPRVSDLDFEHAAADRWNIADSVSEENKSDLTLIPAGF</sequence>
<dbReference type="EMBL" id="CP042806">
    <property type="protein sequence ID" value="QEE27994.1"/>
    <property type="molecule type" value="Genomic_DNA"/>
</dbReference>
<dbReference type="RefSeq" id="WP_147647184.1">
    <property type="nucleotide sequence ID" value="NZ_CP042806.1"/>
</dbReference>
<evidence type="ECO:0000256" key="1">
    <source>
        <dbReference type="SAM" id="MobiDB-lite"/>
    </source>
</evidence>